<evidence type="ECO:0000313" key="3">
    <source>
        <dbReference type="Proteomes" id="UP000298416"/>
    </source>
</evidence>
<accession>A0A8X8ZJQ6</accession>
<organism evidence="2">
    <name type="scientific">Salvia splendens</name>
    <name type="common">Scarlet sage</name>
    <dbReference type="NCBI Taxonomy" id="180675"/>
    <lineage>
        <taxon>Eukaryota</taxon>
        <taxon>Viridiplantae</taxon>
        <taxon>Streptophyta</taxon>
        <taxon>Embryophyta</taxon>
        <taxon>Tracheophyta</taxon>
        <taxon>Spermatophyta</taxon>
        <taxon>Magnoliopsida</taxon>
        <taxon>eudicotyledons</taxon>
        <taxon>Gunneridae</taxon>
        <taxon>Pentapetalae</taxon>
        <taxon>asterids</taxon>
        <taxon>lamiids</taxon>
        <taxon>Lamiales</taxon>
        <taxon>Lamiaceae</taxon>
        <taxon>Nepetoideae</taxon>
        <taxon>Mentheae</taxon>
        <taxon>Salviinae</taxon>
        <taxon>Salvia</taxon>
        <taxon>Salvia subgen. Calosphace</taxon>
        <taxon>core Calosphace</taxon>
    </lineage>
</organism>
<gene>
    <name evidence="2" type="ORF">SASPL_130509</name>
</gene>
<evidence type="ECO:0000256" key="1">
    <source>
        <dbReference type="SAM" id="Phobius"/>
    </source>
</evidence>
<evidence type="ECO:0000313" key="2">
    <source>
        <dbReference type="EMBL" id="KAG6407517.1"/>
    </source>
</evidence>
<dbReference type="Gene3D" id="1.10.287.70">
    <property type="match status" value="1"/>
</dbReference>
<reference evidence="2" key="1">
    <citation type="submission" date="2018-01" db="EMBL/GenBank/DDBJ databases">
        <authorList>
            <person name="Mao J.F."/>
        </authorList>
    </citation>
    <scope>NUCLEOTIDE SEQUENCE</scope>
    <source>
        <strain evidence="2">Huo1</strain>
        <tissue evidence="2">Leaf</tissue>
    </source>
</reference>
<dbReference type="EMBL" id="PNBA02000011">
    <property type="protein sequence ID" value="KAG6407517.1"/>
    <property type="molecule type" value="Genomic_DNA"/>
</dbReference>
<sequence length="87" mass="9728">MSVTTFGFGDKAFKSLPGRLFASVWLLVSTLAVARAFLCLTELRVERQHMRLAQWVLGQDMTFAQFLDADIDNKGFVSLVDNALAFL</sequence>
<dbReference type="AlphaFoldDB" id="A0A8X8ZJQ6"/>
<keyword evidence="1" id="KW-0472">Membrane</keyword>
<keyword evidence="1" id="KW-1133">Transmembrane helix</keyword>
<keyword evidence="3" id="KW-1185">Reference proteome</keyword>
<dbReference type="Proteomes" id="UP000298416">
    <property type="component" value="Unassembled WGS sequence"/>
</dbReference>
<feature type="transmembrane region" description="Helical" evidence="1">
    <location>
        <begin position="20"/>
        <end position="41"/>
    </location>
</feature>
<name>A0A8X8ZJQ6_SALSN</name>
<protein>
    <recommendedName>
        <fullName evidence="4">Potassium channel domain-containing protein</fullName>
    </recommendedName>
</protein>
<dbReference type="SUPFAM" id="SSF81324">
    <property type="entry name" value="Voltage-gated potassium channels"/>
    <property type="match status" value="1"/>
</dbReference>
<keyword evidence="1" id="KW-0812">Transmembrane</keyword>
<evidence type="ECO:0008006" key="4">
    <source>
        <dbReference type="Google" id="ProtNLM"/>
    </source>
</evidence>
<proteinExistence type="predicted"/>
<reference evidence="2" key="2">
    <citation type="submission" date="2020-08" db="EMBL/GenBank/DDBJ databases">
        <title>Plant Genome Project.</title>
        <authorList>
            <person name="Zhang R.-G."/>
        </authorList>
    </citation>
    <scope>NUCLEOTIDE SEQUENCE</scope>
    <source>
        <strain evidence="2">Huo1</strain>
        <tissue evidence="2">Leaf</tissue>
    </source>
</reference>
<comment type="caution">
    <text evidence="2">The sequence shown here is derived from an EMBL/GenBank/DDBJ whole genome shotgun (WGS) entry which is preliminary data.</text>
</comment>